<name>A0A2S4N4J4_9FLAO</name>
<gene>
    <name evidence="2" type="ORF">Q361_1344</name>
</gene>
<keyword evidence="3" id="KW-1185">Reference proteome</keyword>
<dbReference type="EMBL" id="PQNY01000034">
    <property type="protein sequence ID" value="POS00658.1"/>
    <property type="molecule type" value="Genomic_DNA"/>
</dbReference>
<evidence type="ECO:0000313" key="2">
    <source>
        <dbReference type="EMBL" id="POS00658.1"/>
    </source>
</evidence>
<accession>A0A2S4N4J4</accession>
<feature type="region of interest" description="Disordered" evidence="1">
    <location>
        <begin position="511"/>
        <end position="534"/>
    </location>
</feature>
<organism evidence="2 3">
    <name type="scientific">Flavobacterium croceum DSM 17960</name>
    <dbReference type="NCBI Taxonomy" id="1121886"/>
    <lineage>
        <taxon>Bacteria</taxon>
        <taxon>Pseudomonadati</taxon>
        <taxon>Bacteroidota</taxon>
        <taxon>Flavobacteriia</taxon>
        <taxon>Flavobacteriales</taxon>
        <taxon>Flavobacteriaceae</taxon>
        <taxon>Flavobacterium</taxon>
    </lineage>
</organism>
<comment type="caution">
    <text evidence="2">The sequence shown here is derived from an EMBL/GenBank/DDBJ whole genome shotgun (WGS) entry which is preliminary data.</text>
</comment>
<evidence type="ECO:0000313" key="3">
    <source>
        <dbReference type="Proteomes" id="UP000237056"/>
    </source>
</evidence>
<protein>
    <submittedName>
        <fullName evidence="2">Uncharacterized protein</fullName>
    </submittedName>
</protein>
<reference evidence="2 3" key="1">
    <citation type="submission" date="2018-01" db="EMBL/GenBank/DDBJ databases">
        <title>Genomic Encyclopedia of Type Strains, Phase I: the one thousand microbial genomes (KMG-I) project.</title>
        <authorList>
            <person name="Goeker M."/>
        </authorList>
    </citation>
    <scope>NUCLEOTIDE SEQUENCE [LARGE SCALE GENOMIC DNA]</scope>
    <source>
        <strain evidence="2 3">DSM 17960</strain>
    </source>
</reference>
<dbReference type="RefSeq" id="WP_211290386.1">
    <property type="nucleotide sequence ID" value="NZ_PQNY01000034.1"/>
</dbReference>
<proteinExistence type="predicted"/>
<evidence type="ECO:0000256" key="1">
    <source>
        <dbReference type="SAM" id="MobiDB-lite"/>
    </source>
</evidence>
<sequence>MATNQLNTQNPNQLEYQNQMLRIAVLGGIRLDGLDRMRVTVKIQGTEADSLAVRHNLDLYNDTQVEKLIRKTATKLEIGTSVIEASINELIETLEKYRLEQLEQTDQKPQTKQLTEKEKTEALQLLQSENLLTITNELIGQSGIIGEEINRLIMYLIFSSRKREQPLHIISLGLSGTGKTHLQENIGNLIPDEEKIEITTLSENAFYYFGQQELKHKLILIEDLDGAEGALYPIRELQSKKKISKTIAFKNTKGETKTTNITVEGPVCVAGCTTKESIYEDNANRSFLIYLDESQEQDDRIMNYQKLVSANKINIEQQIKAKTLLQNSQYLLKSIKVINPYAEMVELPKEVLKPRRTNAHYLQFIELITYYHQHQREIKHDQETGEEYIETTIEDIKNANALIKEIIIRKSDLLTGHSRNQLEKFKRTLKNQSEIFTNQTLRKNLKIAKTTAQRYLNNWLDTSVVKKLHDKETQTYSYQIINSKEYQNLEQEIETVLNKVIVSIENRTTELLPNHQETKPPKAKATKQKAQANH</sequence>
<dbReference type="AlphaFoldDB" id="A0A2S4N4J4"/>
<dbReference type="Proteomes" id="UP000237056">
    <property type="component" value="Unassembled WGS sequence"/>
</dbReference>